<dbReference type="HAMAP" id="MF_01411">
    <property type="entry name" value="LPS_assembly_LptD"/>
    <property type="match status" value="1"/>
</dbReference>
<keyword evidence="1" id="KW-0472">Membrane</keyword>
<comment type="function">
    <text evidence="1">Together with LptE, is involved in the assembly of lipopolysaccharide (LPS) at the surface of the outer membrane.</text>
</comment>
<feature type="signal peptide" evidence="1">
    <location>
        <begin position="1"/>
        <end position="40"/>
    </location>
</feature>
<dbReference type="EMBL" id="JAQQFR010000008">
    <property type="protein sequence ID" value="MFL9879399.1"/>
    <property type="molecule type" value="Genomic_DNA"/>
</dbReference>
<name>A0ABW8Z8I2_9BURK</name>
<dbReference type="Pfam" id="PF04453">
    <property type="entry name" value="LptD"/>
    <property type="match status" value="1"/>
</dbReference>
<keyword evidence="1" id="KW-0732">Signal</keyword>
<comment type="caution">
    <text evidence="4">The sequence shown here is derived from an EMBL/GenBank/DDBJ whole genome shotgun (WGS) entry which is preliminary data.</text>
</comment>
<comment type="caution">
    <text evidence="1">Lacks conserved residue(s) required for the propagation of feature annotation.</text>
</comment>
<dbReference type="PANTHER" id="PTHR30189">
    <property type="entry name" value="LPS-ASSEMBLY PROTEIN"/>
    <property type="match status" value="1"/>
</dbReference>
<feature type="domain" description="LptD C-terminal" evidence="3">
    <location>
        <begin position="300"/>
        <end position="673"/>
    </location>
</feature>
<comment type="similarity">
    <text evidence="1">Belongs to the LptD family.</text>
</comment>
<dbReference type="RefSeq" id="WP_408168401.1">
    <property type="nucleotide sequence ID" value="NZ_JAQQFR010000008.1"/>
</dbReference>
<protein>
    <recommendedName>
        <fullName evidence="1">LPS-assembly protein LptD</fullName>
    </recommendedName>
</protein>
<comment type="subunit">
    <text evidence="1">Component of the lipopolysaccharide transport and assembly complex. Interacts with LptE and LptA.</text>
</comment>
<organism evidence="4 5">
    <name type="scientific">Herbaspirillum rhizosphaerae</name>
    <dbReference type="NCBI Taxonomy" id="346179"/>
    <lineage>
        <taxon>Bacteria</taxon>
        <taxon>Pseudomonadati</taxon>
        <taxon>Pseudomonadota</taxon>
        <taxon>Betaproteobacteria</taxon>
        <taxon>Burkholderiales</taxon>
        <taxon>Oxalobacteraceae</taxon>
        <taxon>Herbaspirillum</taxon>
    </lineage>
</organism>
<dbReference type="Proteomes" id="UP001629214">
    <property type="component" value="Unassembled WGS sequence"/>
</dbReference>
<feature type="chain" id="PRO_5044920608" description="LPS-assembly protein LptD" evidence="1">
    <location>
        <begin position="41"/>
        <end position="761"/>
    </location>
</feature>
<feature type="compositionally biased region" description="Polar residues" evidence="2">
    <location>
        <begin position="39"/>
        <end position="49"/>
    </location>
</feature>
<keyword evidence="5" id="KW-1185">Reference proteome</keyword>
<dbReference type="PANTHER" id="PTHR30189:SF1">
    <property type="entry name" value="LPS-ASSEMBLY PROTEIN LPTD"/>
    <property type="match status" value="1"/>
</dbReference>
<evidence type="ECO:0000313" key="5">
    <source>
        <dbReference type="Proteomes" id="UP001629214"/>
    </source>
</evidence>
<comment type="subcellular location">
    <subcellularLocation>
        <location evidence="1">Cell outer membrane</location>
    </subcellularLocation>
</comment>
<accession>A0ABW8Z8I2</accession>
<evidence type="ECO:0000313" key="4">
    <source>
        <dbReference type="EMBL" id="MFL9879399.1"/>
    </source>
</evidence>
<proteinExistence type="inferred from homology"/>
<dbReference type="InterPro" id="IPR020889">
    <property type="entry name" value="LipoPS_assembly_LptD"/>
</dbReference>
<dbReference type="Gene3D" id="2.60.450.10">
    <property type="entry name" value="Lipopolysaccharide (LPS) transport protein A like domain"/>
    <property type="match status" value="1"/>
</dbReference>
<evidence type="ECO:0000256" key="2">
    <source>
        <dbReference type="SAM" id="MobiDB-lite"/>
    </source>
</evidence>
<keyword evidence="1" id="KW-0998">Cell outer membrane</keyword>
<gene>
    <name evidence="1" type="primary">lptD</name>
    <name evidence="4" type="ORF">PQR63_13455</name>
</gene>
<dbReference type="InterPro" id="IPR050218">
    <property type="entry name" value="LptD"/>
</dbReference>
<dbReference type="InterPro" id="IPR007543">
    <property type="entry name" value="LptD_C"/>
</dbReference>
<feature type="region of interest" description="Disordered" evidence="2">
    <location>
        <begin position="39"/>
        <end position="69"/>
    </location>
</feature>
<sequence length="761" mass="84559" precursor="true">MIRFFKFPFGRLADLRMSRFFTSLVVAASATTVLPISAQAQTTPNTQGKQPKAADDKDSPVNISAEQMTGRPDRQINLDRDVEVVRGETTIKADKAEYRIIKDEVEATGHVWMKRLQDRYTGDKAVMNMDSGKGYVNNPTYLFGKNGGRGKAEKIDFLSDDQALVTEGTYSTCEALDPDWYLQASKLDLDSGRDVGTMRSGVVYFKGVPILGAPLMSFPLSGERKSGVLPPTFGVTSTGGAELTVPYYFNIAPNRDLTLYPRYIARRGLLLGADARYLGETYSGETRIEGIQDRVTGTGRYSLSTLHTQTLAPNLVFGWNVNKASDNDYPSDFSHSVTASTQRLLTRDVGLNYTGEYWSAAGHVTKYQLLQDVTAPIQKPYDRLPQLNLTAARQDVGGFDLNFASEFARFSNTFTAGTSTGSEMVGGDRMYATPSISYPIIRPGYFITPKASLDATTYRLNNVAVGAPTNLTRVVPTYSLDAGMTFERDTNIFGRDMTQTLEPRLFYVRTPYRDQSQYPNFDSGLADFNFAQIFSENRFVGHDRISDANQITGALVSRFIEENGLERLRMAVGQRFYFSDPKVTLDGTTSTINGSKSDLLLSLGGQISNKLSLDNTVQYSETLHQMVRSTFGGRWQPAPKKVLNLTYRLDRTNSTGLLKQFDVSGQWPISQRWYAVSRINYSIPDKTVAEGLLGMEYKADCWVFRLVAQRIPTSSTKASTSFFIQLELNGFSKIGSNPLDALSSSIPGYQLINKPDDITRY</sequence>
<evidence type="ECO:0000259" key="3">
    <source>
        <dbReference type="Pfam" id="PF04453"/>
    </source>
</evidence>
<reference evidence="4 5" key="1">
    <citation type="journal article" date="2024" name="Chem. Sci.">
        <title>Discovery of megapolipeptins by genome mining of a Burkholderiales bacteria collection.</title>
        <authorList>
            <person name="Paulo B.S."/>
            <person name="Recchia M.J.J."/>
            <person name="Lee S."/>
            <person name="Fergusson C.H."/>
            <person name="Romanowski S.B."/>
            <person name="Hernandez A."/>
            <person name="Krull N."/>
            <person name="Liu D.Y."/>
            <person name="Cavanagh H."/>
            <person name="Bos A."/>
            <person name="Gray C.A."/>
            <person name="Murphy B.T."/>
            <person name="Linington R.G."/>
            <person name="Eustaquio A.S."/>
        </authorList>
    </citation>
    <scope>NUCLEOTIDE SEQUENCE [LARGE SCALE GENOMIC DNA]</scope>
    <source>
        <strain evidence="4 5">RL21-008-BIB-B</strain>
    </source>
</reference>
<evidence type="ECO:0000256" key="1">
    <source>
        <dbReference type="HAMAP-Rule" id="MF_01411"/>
    </source>
</evidence>